<gene>
    <name evidence="2" type="ORF">A1O7_07316</name>
</gene>
<proteinExistence type="predicted"/>
<dbReference type="Proteomes" id="UP000019473">
    <property type="component" value="Unassembled WGS sequence"/>
</dbReference>
<feature type="region of interest" description="Disordered" evidence="1">
    <location>
        <begin position="285"/>
        <end position="487"/>
    </location>
</feature>
<dbReference type="GeneID" id="19181891"/>
<dbReference type="OrthoDB" id="4160884at2759"/>
<comment type="caution">
    <text evidence="2">The sequence shown here is derived from an EMBL/GenBank/DDBJ whole genome shotgun (WGS) entry which is preliminary data.</text>
</comment>
<feature type="compositionally biased region" description="Low complexity" evidence="1">
    <location>
        <begin position="109"/>
        <end position="134"/>
    </location>
</feature>
<evidence type="ECO:0000313" key="2">
    <source>
        <dbReference type="EMBL" id="EXJ56972.1"/>
    </source>
</evidence>
<feature type="compositionally biased region" description="Polar residues" evidence="1">
    <location>
        <begin position="135"/>
        <end position="146"/>
    </location>
</feature>
<dbReference type="HOGENOM" id="CLU_560204_0_0_1"/>
<reference evidence="2 3" key="1">
    <citation type="submission" date="2013-03" db="EMBL/GenBank/DDBJ databases">
        <title>The Genome Sequence of Cladophialophora yegresii CBS 114405.</title>
        <authorList>
            <consortium name="The Broad Institute Genomics Platform"/>
            <person name="Cuomo C."/>
            <person name="de Hoog S."/>
            <person name="Gorbushina A."/>
            <person name="Walker B."/>
            <person name="Young S.K."/>
            <person name="Zeng Q."/>
            <person name="Gargeya S."/>
            <person name="Fitzgerald M."/>
            <person name="Haas B."/>
            <person name="Abouelleil A."/>
            <person name="Allen A.W."/>
            <person name="Alvarado L."/>
            <person name="Arachchi H.M."/>
            <person name="Berlin A.M."/>
            <person name="Chapman S.B."/>
            <person name="Gainer-Dewar J."/>
            <person name="Goldberg J."/>
            <person name="Griggs A."/>
            <person name="Gujja S."/>
            <person name="Hansen M."/>
            <person name="Howarth C."/>
            <person name="Imamovic A."/>
            <person name="Ireland A."/>
            <person name="Larimer J."/>
            <person name="McCowan C."/>
            <person name="Murphy C."/>
            <person name="Pearson M."/>
            <person name="Poon T.W."/>
            <person name="Priest M."/>
            <person name="Roberts A."/>
            <person name="Saif S."/>
            <person name="Shea T."/>
            <person name="Sisk P."/>
            <person name="Sykes S."/>
            <person name="Wortman J."/>
            <person name="Nusbaum C."/>
            <person name="Birren B."/>
        </authorList>
    </citation>
    <scope>NUCLEOTIDE SEQUENCE [LARGE SCALE GENOMIC DNA]</scope>
    <source>
        <strain evidence="2 3">CBS 114405</strain>
    </source>
</reference>
<feature type="compositionally biased region" description="Polar residues" evidence="1">
    <location>
        <begin position="354"/>
        <end position="370"/>
    </location>
</feature>
<feature type="compositionally biased region" description="Low complexity" evidence="1">
    <location>
        <begin position="380"/>
        <end position="393"/>
    </location>
</feature>
<feature type="compositionally biased region" description="Polar residues" evidence="1">
    <location>
        <begin position="97"/>
        <end position="108"/>
    </location>
</feature>
<dbReference type="STRING" id="1182544.W9VMQ4"/>
<protein>
    <submittedName>
        <fullName evidence="2">Uncharacterized protein</fullName>
    </submittedName>
</protein>
<keyword evidence="3" id="KW-1185">Reference proteome</keyword>
<accession>W9VMQ4</accession>
<evidence type="ECO:0000313" key="3">
    <source>
        <dbReference type="Proteomes" id="UP000019473"/>
    </source>
</evidence>
<feature type="compositionally biased region" description="Polar residues" evidence="1">
    <location>
        <begin position="190"/>
        <end position="206"/>
    </location>
</feature>
<feature type="compositionally biased region" description="Low complexity" evidence="1">
    <location>
        <begin position="68"/>
        <end position="79"/>
    </location>
</feature>
<dbReference type="RefSeq" id="XP_007759506.1">
    <property type="nucleotide sequence ID" value="XM_007761316.1"/>
</dbReference>
<dbReference type="VEuPathDB" id="FungiDB:A1O7_07316"/>
<feature type="compositionally biased region" description="Polar residues" evidence="1">
    <location>
        <begin position="35"/>
        <end position="52"/>
    </location>
</feature>
<evidence type="ECO:0000256" key="1">
    <source>
        <dbReference type="SAM" id="MobiDB-lite"/>
    </source>
</evidence>
<feature type="region of interest" description="Disordered" evidence="1">
    <location>
        <begin position="21"/>
        <end position="261"/>
    </location>
</feature>
<feature type="compositionally biased region" description="Pro residues" evidence="1">
    <location>
        <begin position="433"/>
        <end position="450"/>
    </location>
</feature>
<organism evidence="2 3">
    <name type="scientific">Cladophialophora yegresii CBS 114405</name>
    <dbReference type="NCBI Taxonomy" id="1182544"/>
    <lineage>
        <taxon>Eukaryota</taxon>
        <taxon>Fungi</taxon>
        <taxon>Dikarya</taxon>
        <taxon>Ascomycota</taxon>
        <taxon>Pezizomycotina</taxon>
        <taxon>Eurotiomycetes</taxon>
        <taxon>Chaetothyriomycetidae</taxon>
        <taxon>Chaetothyriales</taxon>
        <taxon>Herpotrichiellaceae</taxon>
        <taxon>Cladophialophora</taxon>
    </lineage>
</organism>
<dbReference type="AlphaFoldDB" id="W9VMQ4"/>
<dbReference type="EMBL" id="AMGW01000005">
    <property type="protein sequence ID" value="EXJ56972.1"/>
    <property type="molecule type" value="Genomic_DNA"/>
</dbReference>
<sequence>MPSLARKSIKFMRDVYNIAANPDGSSVPAMPAHSQGFQPSQGLSGQFTQTYAHQRPPLPSNPTYPANSSYGYSYGGPQQSQPPQPYASWNVPPTPVSPLSSQPEHTFLTTTNSSSNSIPAFVLPLSPPASVSPSTPQLYHDQQQFAVSPPPLPQRPSLHGHSPSWQGSSEPVWQSQSQLDTPITGHNAHEYNQTPQQSIQPLWNAQHTRHGSYHGHAEAESTRPSPPPLPPRMQTHNPDRVPVPDQWASVPHSTSWPYPSHESYLSAPNLSSTTQLNAPECHEMAADSISGQPPVPQHQHADISSLAELPELPGTDQGRITPPPSRFDTHPASIGSPAGNAVELPASPIRRTSRQPTHQSHISRPHSQGHTIPVAEELESTPTPTSAPAPLALSHRDLGVALPPSTLKTPAYLSLSQSRHSDSDTGTGTTMPSPTPPSPQTPPSNSPCPDEPPDRGHLQPNASETCRHDRDVAVSRGSWPGRDAFAS</sequence>
<name>W9VMQ4_9EURO</name>
<feature type="compositionally biased region" description="Polar residues" evidence="1">
    <location>
        <begin position="163"/>
        <end position="181"/>
    </location>
</feature>